<name>A0A1L3GN67_9BACT</name>
<gene>
    <name evidence="2" type="ORF">A7E78_05705</name>
</gene>
<dbReference type="InterPro" id="IPR002901">
    <property type="entry name" value="MGlyc_endo_b_GlcNAc-like_dom"/>
</dbReference>
<dbReference type="KEGG" id="pef:A7E78_05705"/>
<dbReference type="STRING" id="1842532.A7E78_05705"/>
<proteinExistence type="predicted"/>
<accession>A0A1L3GN67</accession>
<dbReference type="RefSeq" id="WP_072283347.1">
    <property type="nucleotide sequence ID" value="NZ_CP015519.1"/>
</dbReference>
<dbReference type="GO" id="GO:0004040">
    <property type="term" value="F:amidase activity"/>
    <property type="evidence" value="ECO:0007669"/>
    <property type="project" value="InterPro"/>
</dbReference>
<dbReference type="OrthoDB" id="9788155at2"/>
<evidence type="ECO:0000313" key="3">
    <source>
        <dbReference type="Proteomes" id="UP000182517"/>
    </source>
</evidence>
<dbReference type="Pfam" id="PF01832">
    <property type="entry name" value="Glucosaminidase"/>
    <property type="match status" value="1"/>
</dbReference>
<dbReference type="PROSITE" id="PS51257">
    <property type="entry name" value="PROKAR_LIPOPROTEIN"/>
    <property type="match status" value="1"/>
</dbReference>
<dbReference type="InterPro" id="IPR053195">
    <property type="entry name" value="Bax-like"/>
</dbReference>
<protein>
    <recommendedName>
        <fullName evidence="1">Mannosyl-glycoprotein endo-beta-N-acetylglucosamidase-like domain-containing protein</fullName>
    </recommendedName>
</protein>
<dbReference type="AlphaFoldDB" id="A0A1L3GN67"/>
<sequence length="312" mass="35728">MDRYQKILLLILFVSSTFLISACERSAFSWPTTETGTIETITPVSHRELSRYLAINNYHWDNLDQGVPPFLVTALPKDLHRIKDITERKRLFFLSLLPSVLLANREITLQRRQLLIALRHHDAGLPLSAPQQMLISDLTQSYRLHHNPLTDPRSRKQLLQRLDTLPPDLVLAQAANESGYGTSRFSKLGNNLFGQWTYAAGTGLVPKERSAKQRHEVRRFDNLYDSVRSYMNNLNAHRAYRSLRAIRTKKRYRKQALQGIDLAAGLRLYSSRRDAYVAEIRSIIRNNRLSRLTTVSLRPAVAKGDALNTASL</sequence>
<dbReference type="PANTHER" id="PTHR40572">
    <property type="entry name" value="PROTEIN BAX"/>
    <property type="match status" value="1"/>
</dbReference>
<dbReference type="Gene3D" id="1.10.530.10">
    <property type="match status" value="1"/>
</dbReference>
<organism evidence="2 3">
    <name type="scientific">Syntrophotalea acetylenivorans</name>
    <dbReference type="NCBI Taxonomy" id="1842532"/>
    <lineage>
        <taxon>Bacteria</taxon>
        <taxon>Pseudomonadati</taxon>
        <taxon>Thermodesulfobacteriota</taxon>
        <taxon>Desulfuromonadia</taxon>
        <taxon>Desulfuromonadales</taxon>
        <taxon>Syntrophotaleaceae</taxon>
        <taxon>Syntrophotalea</taxon>
    </lineage>
</organism>
<feature type="domain" description="Mannosyl-glycoprotein endo-beta-N-acetylglucosamidase-like" evidence="1">
    <location>
        <begin position="162"/>
        <end position="288"/>
    </location>
</feature>
<keyword evidence="3" id="KW-1185">Reference proteome</keyword>
<dbReference type="Proteomes" id="UP000182517">
    <property type="component" value="Chromosome"/>
</dbReference>
<reference evidence="2 3" key="1">
    <citation type="journal article" date="2017" name="Genome Announc.">
        <title>Complete Genome Sequences of Two Acetylene-Fermenting Pelobacter acetylenicus Strains.</title>
        <authorList>
            <person name="Sutton J.M."/>
            <person name="Baesman S.M."/>
            <person name="Fierst J.L."/>
            <person name="Poret-Peterson A.T."/>
            <person name="Oremland R.S."/>
            <person name="Dunlap D.S."/>
            <person name="Akob D.M."/>
        </authorList>
    </citation>
    <scope>NUCLEOTIDE SEQUENCE [LARGE SCALE GENOMIC DNA]</scope>
    <source>
        <strain evidence="2 3">SFB93</strain>
    </source>
</reference>
<dbReference type="PANTHER" id="PTHR40572:SF1">
    <property type="entry name" value="PROTEIN BAX"/>
    <property type="match status" value="1"/>
</dbReference>
<dbReference type="EMBL" id="CP015519">
    <property type="protein sequence ID" value="APG27379.1"/>
    <property type="molecule type" value="Genomic_DNA"/>
</dbReference>
<evidence type="ECO:0000313" key="2">
    <source>
        <dbReference type="EMBL" id="APG27379.1"/>
    </source>
</evidence>
<evidence type="ECO:0000259" key="1">
    <source>
        <dbReference type="Pfam" id="PF01832"/>
    </source>
</evidence>